<gene>
    <name evidence="2" type="ORF">ABIA52_000085</name>
</gene>
<keyword evidence="1" id="KW-0472">Membrane</keyword>
<dbReference type="Proteomes" id="UP001620520">
    <property type="component" value="Unassembled WGS sequence"/>
</dbReference>
<keyword evidence="1" id="KW-1133">Transmembrane helix</keyword>
<evidence type="ECO:0000313" key="3">
    <source>
        <dbReference type="Proteomes" id="UP001620520"/>
    </source>
</evidence>
<comment type="caution">
    <text evidence="2">The sequence shown here is derived from an EMBL/GenBank/DDBJ whole genome shotgun (WGS) entry which is preliminary data.</text>
</comment>
<keyword evidence="3" id="KW-1185">Reference proteome</keyword>
<protein>
    <submittedName>
        <fullName evidence="2">Uncharacterized protein</fullName>
    </submittedName>
</protein>
<dbReference type="EMBL" id="JBIYEW010000002">
    <property type="protein sequence ID" value="MFK4637196.1"/>
    <property type="molecule type" value="Genomic_DNA"/>
</dbReference>
<dbReference type="RefSeq" id="WP_404593177.1">
    <property type="nucleotide sequence ID" value="NZ_JBIYEW010000002.1"/>
</dbReference>
<proteinExistence type="predicted"/>
<sequence>MTTSTTATAARDFSIAEFFLGLAAVAQIAVAALGICAITGLDVIPTIAITATAALAGAASFVIFLRRK</sequence>
<feature type="transmembrane region" description="Helical" evidence="1">
    <location>
        <begin position="47"/>
        <end position="65"/>
    </location>
</feature>
<reference evidence="2 3" key="1">
    <citation type="submission" date="2024-10" db="EMBL/GenBank/DDBJ databases">
        <title>Novel secondary metabolite-producing bacteria for plant disease control.</title>
        <authorList>
            <person name="Chevrette M."/>
        </authorList>
    </citation>
    <scope>NUCLEOTIDE SEQUENCE [LARGE SCALE GENOMIC DNA]</scope>
    <source>
        <strain evidence="2 3">J30 TE3557</strain>
    </source>
</reference>
<organism evidence="2 3">
    <name type="scientific">Paenarthrobacter histidinolovorans</name>
    <dbReference type="NCBI Taxonomy" id="43664"/>
    <lineage>
        <taxon>Bacteria</taxon>
        <taxon>Bacillati</taxon>
        <taxon>Actinomycetota</taxon>
        <taxon>Actinomycetes</taxon>
        <taxon>Micrococcales</taxon>
        <taxon>Micrococcaceae</taxon>
        <taxon>Paenarthrobacter</taxon>
    </lineage>
</organism>
<name>A0ABW8N0Q4_9MICC</name>
<evidence type="ECO:0000256" key="1">
    <source>
        <dbReference type="SAM" id="Phobius"/>
    </source>
</evidence>
<evidence type="ECO:0000313" key="2">
    <source>
        <dbReference type="EMBL" id="MFK4637196.1"/>
    </source>
</evidence>
<feature type="transmembrane region" description="Helical" evidence="1">
    <location>
        <begin position="18"/>
        <end position="41"/>
    </location>
</feature>
<keyword evidence="1" id="KW-0812">Transmembrane</keyword>
<accession>A0ABW8N0Q4</accession>